<dbReference type="PANTHER" id="PTHR43622:SF7">
    <property type="entry name" value="3-DEHYDROQUINATE SYNTHASE, CHLOROPLASTIC"/>
    <property type="match status" value="1"/>
</dbReference>
<evidence type="ECO:0000256" key="18">
    <source>
        <dbReference type="HAMAP-Rule" id="MF_00110"/>
    </source>
</evidence>
<keyword evidence="13 18" id="KW-0862">Zinc</keyword>
<dbReference type="InterPro" id="IPR016037">
    <property type="entry name" value="DHQ_synth_AroB"/>
</dbReference>
<sequence>MQVNTIHVKTGSPYDVQIGEGLLERCGAEVRKVAPKARVAAIVTDDIVAPLYADRVECSLIEAGFEVARHTIKNGEPSKCHETLIGIYSFLNKSGVTRSDLLIALGGGVVGDITGYAAATYLRGVAYVQLPTTLLAQVDSSVGGKTAVDIPEGKNLVGAFWQPKLVVCDVSALATLPKETFADGAAEVIKYGAIWDAELFKRLEQGALYSDTISVITRCIDIKREVVEKDEFDKGLRALLNFGHTLGHAIEAESGYTVTHGAAVAVGMVLIAQISQRMRLTDGINTKRLTACIARHGLKTETGYSMQELYPHCFSDKKCEGDSITLVLLHEIGMAFLYTAKNEDLKGILGIQ</sequence>
<evidence type="ECO:0000256" key="17">
    <source>
        <dbReference type="ARBA" id="ARBA00023285"/>
    </source>
</evidence>
<comment type="caution">
    <text evidence="18">Lacks conserved residue(s) required for the propagation of feature annotation.</text>
</comment>
<keyword evidence="16 18" id="KW-0456">Lyase</keyword>
<feature type="domain" description="3-dehydroquinate synthase C-terminal" evidence="20">
    <location>
        <begin position="184"/>
        <end position="318"/>
    </location>
</feature>
<evidence type="ECO:0000256" key="10">
    <source>
        <dbReference type="ARBA" id="ARBA00022605"/>
    </source>
</evidence>
<comment type="function">
    <text evidence="18">Catalyzes the conversion of 3-deoxy-D-arabino-heptulosonate 7-phosphate (DAHP) to dehydroquinate (DHQ).</text>
</comment>
<keyword evidence="12 18" id="KW-0547">Nucleotide-binding</keyword>
<comment type="subcellular location">
    <subcellularLocation>
        <location evidence="4 18">Cytoplasm</location>
    </subcellularLocation>
</comment>
<evidence type="ECO:0000313" key="21">
    <source>
        <dbReference type="EMBL" id="SDN84184.1"/>
    </source>
</evidence>
<feature type="domain" description="3-dehydroquinate synthase N-terminal" evidence="19">
    <location>
        <begin position="71"/>
        <end position="182"/>
    </location>
</feature>
<comment type="catalytic activity">
    <reaction evidence="1 18">
        <text>7-phospho-2-dehydro-3-deoxy-D-arabino-heptonate = 3-dehydroquinate + phosphate</text>
        <dbReference type="Rhea" id="RHEA:21968"/>
        <dbReference type="ChEBI" id="CHEBI:32364"/>
        <dbReference type="ChEBI" id="CHEBI:43474"/>
        <dbReference type="ChEBI" id="CHEBI:58394"/>
        <dbReference type="EC" id="4.2.3.4"/>
    </reaction>
</comment>
<dbReference type="EC" id="4.2.3.4" evidence="7 18"/>
<comment type="cofactor">
    <cofactor evidence="3">
        <name>Zn(2+)</name>
        <dbReference type="ChEBI" id="CHEBI:29105"/>
    </cofactor>
</comment>
<evidence type="ECO:0000256" key="14">
    <source>
        <dbReference type="ARBA" id="ARBA00023027"/>
    </source>
</evidence>
<evidence type="ECO:0000256" key="16">
    <source>
        <dbReference type="ARBA" id="ARBA00023239"/>
    </source>
</evidence>
<dbReference type="UniPathway" id="UPA00053">
    <property type="reaction ID" value="UER00085"/>
</dbReference>
<dbReference type="FunFam" id="3.40.50.1970:FF:000007">
    <property type="entry name" value="Pentafunctional AROM polypeptide"/>
    <property type="match status" value="1"/>
</dbReference>
<evidence type="ECO:0000256" key="4">
    <source>
        <dbReference type="ARBA" id="ARBA00004496"/>
    </source>
</evidence>
<gene>
    <name evidence="18" type="primary">aroB</name>
    <name evidence="21" type="ORF">SAMN05192585_1353</name>
</gene>
<evidence type="ECO:0000256" key="8">
    <source>
        <dbReference type="ARBA" id="ARBA00017684"/>
    </source>
</evidence>
<evidence type="ECO:0000256" key="6">
    <source>
        <dbReference type="ARBA" id="ARBA00005412"/>
    </source>
</evidence>
<feature type="binding site" evidence="18">
    <location>
        <position position="187"/>
    </location>
    <ligand>
        <name>Zn(2+)</name>
        <dbReference type="ChEBI" id="CHEBI:29105"/>
    </ligand>
</feature>
<dbReference type="PIRSF" id="PIRSF001455">
    <property type="entry name" value="DHQ_synth"/>
    <property type="match status" value="1"/>
</dbReference>
<keyword evidence="22" id="KW-1185">Reference proteome</keyword>
<comment type="pathway">
    <text evidence="5 18">Metabolic intermediate biosynthesis; chorismate biosynthesis; chorismate from D-erythrose 4-phosphate and phosphoenolpyruvate: step 2/7.</text>
</comment>
<comment type="similarity">
    <text evidence="6 18">Belongs to the sugar phosphate cyclases superfamily. Dehydroquinate synthase family.</text>
</comment>
<evidence type="ECO:0000256" key="13">
    <source>
        <dbReference type="ARBA" id="ARBA00022833"/>
    </source>
</evidence>
<evidence type="ECO:0000256" key="12">
    <source>
        <dbReference type="ARBA" id="ARBA00022741"/>
    </source>
</evidence>
<protein>
    <recommendedName>
        <fullName evidence="8 18">3-dehydroquinate synthase</fullName>
        <shortName evidence="18">DHQS</shortName>
        <ecNumber evidence="7 18">4.2.3.4</ecNumber>
    </recommendedName>
</protein>
<dbReference type="EMBL" id="FNID01000035">
    <property type="protein sequence ID" value="SDN84184.1"/>
    <property type="molecule type" value="Genomic_DNA"/>
</dbReference>
<dbReference type="Proteomes" id="UP000199182">
    <property type="component" value="Unassembled WGS sequence"/>
</dbReference>
<dbReference type="GO" id="GO:0008652">
    <property type="term" value="P:amino acid biosynthetic process"/>
    <property type="evidence" value="ECO:0007669"/>
    <property type="project" value="UniProtKB-KW"/>
</dbReference>
<accession>A0A1H0EP55</accession>
<keyword evidence="14 18" id="KW-0520">NAD</keyword>
<evidence type="ECO:0000256" key="9">
    <source>
        <dbReference type="ARBA" id="ARBA00022490"/>
    </source>
</evidence>
<dbReference type="STRING" id="258515.SAMN05192585_1353"/>
<dbReference type="InterPro" id="IPR056179">
    <property type="entry name" value="DHQS_C"/>
</dbReference>
<keyword evidence="17 18" id="KW-0170">Cobalt</keyword>
<evidence type="ECO:0000259" key="19">
    <source>
        <dbReference type="Pfam" id="PF01761"/>
    </source>
</evidence>
<dbReference type="PANTHER" id="PTHR43622">
    <property type="entry name" value="3-DEHYDROQUINATE SYNTHASE"/>
    <property type="match status" value="1"/>
</dbReference>
<dbReference type="GO" id="GO:0003856">
    <property type="term" value="F:3-dehydroquinate synthase activity"/>
    <property type="evidence" value="ECO:0007669"/>
    <property type="project" value="UniProtKB-UniRule"/>
</dbReference>
<name>A0A1H0EP55_9FIRM</name>
<evidence type="ECO:0000256" key="7">
    <source>
        <dbReference type="ARBA" id="ARBA00013031"/>
    </source>
</evidence>
<reference evidence="21 22" key="1">
    <citation type="submission" date="2016-10" db="EMBL/GenBank/DDBJ databases">
        <authorList>
            <person name="de Groot N.N."/>
        </authorList>
    </citation>
    <scope>NUCLEOTIDE SEQUENCE [LARGE SCALE GENOMIC DNA]</scope>
    <source>
        <strain evidence="21 22">CGMCC 1.5012</strain>
    </source>
</reference>
<evidence type="ECO:0000256" key="1">
    <source>
        <dbReference type="ARBA" id="ARBA00001393"/>
    </source>
</evidence>
<dbReference type="GO" id="GO:0046872">
    <property type="term" value="F:metal ion binding"/>
    <property type="evidence" value="ECO:0007669"/>
    <property type="project" value="UniProtKB-KW"/>
</dbReference>
<feature type="binding site" evidence="18">
    <location>
        <position position="260"/>
    </location>
    <ligand>
        <name>Zn(2+)</name>
        <dbReference type="ChEBI" id="CHEBI:29105"/>
    </ligand>
</feature>
<dbReference type="SUPFAM" id="SSF56796">
    <property type="entry name" value="Dehydroquinate synthase-like"/>
    <property type="match status" value="1"/>
</dbReference>
<evidence type="ECO:0000256" key="11">
    <source>
        <dbReference type="ARBA" id="ARBA00022723"/>
    </source>
</evidence>
<dbReference type="InterPro" id="IPR050071">
    <property type="entry name" value="Dehydroquinate_synthase"/>
</dbReference>
<dbReference type="Pfam" id="PF24621">
    <property type="entry name" value="DHQS_C"/>
    <property type="match status" value="1"/>
</dbReference>
<organism evidence="21 22">
    <name type="scientific">Acetanaerobacterium elongatum</name>
    <dbReference type="NCBI Taxonomy" id="258515"/>
    <lineage>
        <taxon>Bacteria</taxon>
        <taxon>Bacillati</taxon>
        <taxon>Bacillota</taxon>
        <taxon>Clostridia</taxon>
        <taxon>Eubacteriales</taxon>
        <taxon>Oscillospiraceae</taxon>
        <taxon>Acetanaerobacterium</taxon>
    </lineage>
</organism>
<dbReference type="Pfam" id="PF01761">
    <property type="entry name" value="DHQ_synthase"/>
    <property type="match status" value="1"/>
</dbReference>
<comment type="cofactor">
    <cofactor evidence="18">
        <name>Co(2+)</name>
        <dbReference type="ChEBI" id="CHEBI:48828"/>
    </cofactor>
    <cofactor evidence="18">
        <name>Zn(2+)</name>
        <dbReference type="ChEBI" id="CHEBI:29105"/>
    </cofactor>
    <text evidence="18">Binds 1 divalent metal cation per subunit. Can use either Co(2+) or Zn(2+).</text>
</comment>
<dbReference type="InterPro" id="IPR030960">
    <property type="entry name" value="DHQS/DOIS_N"/>
</dbReference>
<evidence type="ECO:0000259" key="20">
    <source>
        <dbReference type="Pfam" id="PF24621"/>
    </source>
</evidence>
<proteinExistence type="inferred from homology"/>
<dbReference type="GO" id="GO:0009423">
    <property type="term" value="P:chorismate biosynthetic process"/>
    <property type="evidence" value="ECO:0007669"/>
    <property type="project" value="UniProtKB-UniRule"/>
</dbReference>
<feature type="binding site" evidence="18">
    <location>
        <position position="154"/>
    </location>
    <ligand>
        <name>NAD(+)</name>
        <dbReference type="ChEBI" id="CHEBI:57540"/>
    </ligand>
</feature>
<dbReference type="InterPro" id="IPR030963">
    <property type="entry name" value="DHQ_synth_fam"/>
</dbReference>
<dbReference type="GO" id="GO:0009073">
    <property type="term" value="P:aromatic amino acid family biosynthetic process"/>
    <property type="evidence" value="ECO:0007669"/>
    <property type="project" value="UniProtKB-KW"/>
</dbReference>
<dbReference type="Gene3D" id="3.40.50.1970">
    <property type="match status" value="1"/>
</dbReference>
<dbReference type="RefSeq" id="WP_242871758.1">
    <property type="nucleotide sequence ID" value="NZ_FNID01000035.1"/>
</dbReference>
<feature type="binding site" evidence="18">
    <location>
        <begin position="132"/>
        <end position="133"/>
    </location>
    <ligand>
        <name>NAD(+)</name>
        <dbReference type="ChEBI" id="CHEBI:57540"/>
    </ligand>
</feature>
<feature type="binding site" evidence="18">
    <location>
        <begin position="108"/>
        <end position="112"/>
    </location>
    <ligand>
        <name>NAD(+)</name>
        <dbReference type="ChEBI" id="CHEBI:57540"/>
    </ligand>
</feature>
<keyword evidence="15 18" id="KW-0057">Aromatic amino acid biosynthesis</keyword>
<dbReference type="CDD" id="cd08195">
    <property type="entry name" value="DHQS"/>
    <property type="match status" value="1"/>
</dbReference>
<keyword evidence="11 18" id="KW-0479">Metal-binding</keyword>
<evidence type="ECO:0000256" key="15">
    <source>
        <dbReference type="ARBA" id="ARBA00023141"/>
    </source>
</evidence>
<feature type="binding site" evidence="18">
    <location>
        <position position="244"/>
    </location>
    <ligand>
        <name>Zn(2+)</name>
        <dbReference type="ChEBI" id="CHEBI:29105"/>
    </ligand>
</feature>
<dbReference type="Gene3D" id="1.20.1090.10">
    <property type="entry name" value="Dehydroquinate synthase-like - alpha domain"/>
    <property type="match status" value="1"/>
</dbReference>
<dbReference type="GO" id="GO:0005737">
    <property type="term" value="C:cytoplasm"/>
    <property type="evidence" value="ECO:0007669"/>
    <property type="project" value="UniProtKB-SubCell"/>
</dbReference>
<evidence type="ECO:0000256" key="5">
    <source>
        <dbReference type="ARBA" id="ARBA00004661"/>
    </source>
</evidence>
<keyword evidence="10 18" id="KW-0028">Amino-acid biosynthesis</keyword>
<feature type="binding site" evidence="18">
    <location>
        <position position="145"/>
    </location>
    <ligand>
        <name>NAD(+)</name>
        <dbReference type="ChEBI" id="CHEBI:57540"/>
    </ligand>
</feature>
<evidence type="ECO:0000256" key="3">
    <source>
        <dbReference type="ARBA" id="ARBA00001947"/>
    </source>
</evidence>
<dbReference type="NCBIfam" id="TIGR01357">
    <property type="entry name" value="aroB"/>
    <property type="match status" value="1"/>
</dbReference>
<evidence type="ECO:0000313" key="22">
    <source>
        <dbReference type="Proteomes" id="UP000199182"/>
    </source>
</evidence>
<comment type="cofactor">
    <cofactor evidence="2 18">
        <name>NAD(+)</name>
        <dbReference type="ChEBI" id="CHEBI:57540"/>
    </cofactor>
</comment>
<dbReference type="GO" id="GO:0000166">
    <property type="term" value="F:nucleotide binding"/>
    <property type="evidence" value="ECO:0007669"/>
    <property type="project" value="UniProtKB-KW"/>
</dbReference>
<dbReference type="HAMAP" id="MF_00110">
    <property type="entry name" value="DHQ_synthase"/>
    <property type="match status" value="1"/>
</dbReference>
<keyword evidence="9 18" id="KW-0963">Cytoplasm</keyword>
<dbReference type="AlphaFoldDB" id="A0A1H0EP55"/>
<evidence type="ECO:0000256" key="2">
    <source>
        <dbReference type="ARBA" id="ARBA00001911"/>
    </source>
</evidence>